<evidence type="ECO:0008006" key="3">
    <source>
        <dbReference type="Google" id="ProtNLM"/>
    </source>
</evidence>
<gene>
    <name evidence="1" type="ORF">CCMP2556_LOCUS8613</name>
</gene>
<name>A0ABP0IXQ3_9DINO</name>
<sequence length="275" mass="30249">MKYCDGASFSGNNDTVTKYQNTSLFFRGKRIREAIVKDLMEQHGLNQATDLMVSGCSAGGLATYLHADQWCEALQAANPSAKCAALPDSGFFLDYQDPEVPCTPPSLLGTTINGDYHCGLKWTFHIQNATAGIDSKCVAKHTNEEWKCMFAEHAAEHIQTPVFAMQSVYDSWQVGHVEGTGGSTKTQMLGKNITERLVKNLLGKNPKSGAFLDGCYHHCGAWNLIRIDGDLVSTAIQKWYDGLSTEGNKRLWNQDRPFPCKDCCSPGAEVTEIIL</sequence>
<dbReference type="PANTHER" id="PTHR21562:SF67">
    <property type="entry name" value="PECTIN ACETYLESTERASE"/>
    <property type="match status" value="1"/>
</dbReference>
<reference evidence="1 2" key="1">
    <citation type="submission" date="2024-02" db="EMBL/GenBank/DDBJ databases">
        <authorList>
            <person name="Chen Y."/>
            <person name="Shah S."/>
            <person name="Dougan E. K."/>
            <person name="Thang M."/>
            <person name="Chan C."/>
        </authorList>
    </citation>
    <scope>NUCLEOTIDE SEQUENCE [LARGE SCALE GENOMIC DNA]</scope>
</reference>
<dbReference type="InterPro" id="IPR004963">
    <property type="entry name" value="PAE/NOTUM"/>
</dbReference>
<dbReference type="Pfam" id="PF03283">
    <property type="entry name" value="PAE"/>
    <property type="match status" value="1"/>
</dbReference>
<dbReference type="Proteomes" id="UP001642484">
    <property type="component" value="Unassembled WGS sequence"/>
</dbReference>
<organism evidence="1 2">
    <name type="scientific">Durusdinium trenchii</name>
    <dbReference type="NCBI Taxonomy" id="1381693"/>
    <lineage>
        <taxon>Eukaryota</taxon>
        <taxon>Sar</taxon>
        <taxon>Alveolata</taxon>
        <taxon>Dinophyceae</taxon>
        <taxon>Suessiales</taxon>
        <taxon>Symbiodiniaceae</taxon>
        <taxon>Durusdinium</taxon>
    </lineage>
</organism>
<proteinExistence type="predicted"/>
<evidence type="ECO:0000313" key="1">
    <source>
        <dbReference type="EMBL" id="CAK9006880.1"/>
    </source>
</evidence>
<dbReference type="EMBL" id="CAXAMN010003914">
    <property type="protein sequence ID" value="CAK9006880.1"/>
    <property type="molecule type" value="Genomic_DNA"/>
</dbReference>
<evidence type="ECO:0000313" key="2">
    <source>
        <dbReference type="Proteomes" id="UP001642484"/>
    </source>
</evidence>
<protein>
    <recommendedName>
        <fullName evidence="3">Pectin acetylesterase</fullName>
    </recommendedName>
</protein>
<accession>A0ABP0IXQ3</accession>
<keyword evidence="2" id="KW-1185">Reference proteome</keyword>
<comment type="caution">
    <text evidence="1">The sequence shown here is derived from an EMBL/GenBank/DDBJ whole genome shotgun (WGS) entry which is preliminary data.</text>
</comment>
<dbReference type="PANTHER" id="PTHR21562">
    <property type="entry name" value="NOTUM-RELATED"/>
    <property type="match status" value="1"/>
</dbReference>